<evidence type="ECO:0000256" key="1">
    <source>
        <dbReference type="ARBA" id="ARBA00004610"/>
    </source>
</evidence>
<dbReference type="AlphaFoldDB" id="A0A3L8E3E4"/>
<keyword evidence="10 12" id="KW-0472">Membrane</keyword>
<comment type="subcellular location">
    <subcellularLocation>
        <location evidence="1">Cell junction</location>
        <location evidence="1">Gap junction</location>
    </subcellularLocation>
    <subcellularLocation>
        <location evidence="2 12">Cell membrane</location>
        <topology evidence="2 12">Multi-pass membrane protein</topology>
    </subcellularLocation>
</comment>
<evidence type="ECO:0000256" key="12">
    <source>
        <dbReference type="RuleBase" id="RU010713"/>
    </source>
</evidence>
<proteinExistence type="inferred from homology"/>
<dbReference type="GO" id="GO:0034220">
    <property type="term" value="P:monoatomic ion transmembrane transport"/>
    <property type="evidence" value="ECO:0007669"/>
    <property type="project" value="UniProtKB-KW"/>
</dbReference>
<dbReference type="PRINTS" id="PR01262">
    <property type="entry name" value="INNEXIN"/>
</dbReference>
<accession>A0A3L8E3E4</accession>
<evidence type="ECO:0000256" key="7">
    <source>
        <dbReference type="ARBA" id="ARBA00022949"/>
    </source>
</evidence>
<evidence type="ECO:0000256" key="6">
    <source>
        <dbReference type="ARBA" id="ARBA00022868"/>
    </source>
</evidence>
<evidence type="ECO:0000256" key="4">
    <source>
        <dbReference type="ARBA" id="ARBA00022475"/>
    </source>
</evidence>
<name>A0A3L8E3E4_OOCBI</name>
<dbReference type="GO" id="GO:0005886">
    <property type="term" value="C:plasma membrane"/>
    <property type="evidence" value="ECO:0007669"/>
    <property type="project" value="UniProtKB-SubCell"/>
</dbReference>
<dbReference type="Pfam" id="PF00876">
    <property type="entry name" value="Innexin"/>
    <property type="match status" value="2"/>
</dbReference>
<evidence type="ECO:0000256" key="8">
    <source>
        <dbReference type="ARBA" id="ARBA00022989"/>
    </source>
</evidence>
<evidence type="ECO:0000256" key="9">
    <source>
        <dbReference type="ARBA" id="ARBA00023065"/>
    </source>
</evidence>
<feature type="transmembrane region" description="Helical" evidence="12">
    <location>
        <begin position="635"/>
        <end position="657"/>
    </location>
</feature>
<reference evidence="13" key="1">
    <citation type="journal article" date="2018" name="Genome Res.">
        <title>The genomic architecture and molecular evolution of ant odorant receptors.</title>
        <authorList>
            <person name="McKenzie S.K."/>
            <person name="Kronauer D.J.C."/>
        </authorList>
    </citation>
    <scope>NUCLEOTIDE SEQUENCE [LARGE SCALE GENOMIC DNA]</scope>
    <source>
        <strain evidence="13">Clonal line C1</strain>
    </source>
</reference>
<evidence type="ECO:0000313" key="13">
    <source>
        <dbReference type="EMBL" id="RLU26915.1"/>
    </source>
</evidence>
<dbReference type="InterPro" id="IPR000990">
    <property type="entry name" value="Innexin"/>
</dbReference>
<feature type="transmembrane region" description="Helical" evidence="12">
    <location>
        <begin position="296"/>
        <end position="316"/>
    </location>
</feature>
<sequence>MTPPATVFAAFSVLKDHVKLKINQNSVSIDNIVFRLHYRATFLLLLVASILVSSRQFIGEHIRCITDTGIPTKVIETYCFFMSTYTVVKHLNATALENGEIPHPGVGPMSKDDPVIHHHYYQWVPFVLFFQALLFYLPHYMWRKAEGGRLKMLVSGLHLASLSLSEQELKVNDNMKIPSMKERDEKIQQIRIAFINRLHLNRPWAYFLGFCEVLNLMNVMMQIYLTNWFLGGAFLTLGQAVSEPLPKDKMNPLDVIFPKVTKCIFHKYGPSGTIQKHDALCVMALNIVNEKIYTVLWFWFVVLALITGLGLLWRLLTMVLHARSTTFNKIVFTIACPGKYNPWNVLKVTHEYYFGDWLFLYYIAKNLDNYVFKQLLQELAEDLEHRHHARYKIVPVDVEQELLKGGPERKGTHNAIHPMGGWKGHAGHRTGKGSPISPEPNAAVKRTIMIGTEVAHPGVANDFGDVNARKYHTYYQWVCFVLFFQALVCYLPRYLWNCWEGNLVQTLVNGMNHGMDQQETITKKKHVLMDYLMRHIRRHNSYVYRYFACEVFCLINIFGQMYLMNRFFGGQFISYGVRVLQFSDLPQEERIDPMVYIFPRVTKCIFHKYGPSGTIQQHDSLCILPLNIVNEKTYIFIWFWFLILSGMLIGLLLYRLAIIIMTSLRSRLLHLSTRMLPIEICQSVSKKLDLGDWWILYCLASNMDSLLYRDFLMEFTKKMGDTSSRPVTA</sequence>
<dbReference type="PANTHER" id="PTHR11893">
    <property type="entry name" value="INNEXIN"/>
    <property type="match status" value="1"/>
</dbReference>
<evidence type="ECO:0000256" key="11">
    <source>
        <dbReference type="ARBA" id="ARBA00023303"/>
    </source>
</evidence>
<feature type="transmembrane region" description="Helical" evidence="12">
    <location>
        <begin position="204"/>
        <end position="225"/>
    </location>
</feature>
<dbReference type="GO" id="GO:0005243">
    <property type="term" value="F:gap junction channel activity"/>
    <property type="evidence" value="ECO:0007669"/>
    <property type="project" value="TreeGrafter"/>
</dbReference>
<keyword evidence="9 12" id="KW-0406">Ion transport</keyword>
<dbReference type="PANTHER" id="PTHR11893:SF38">
    <property type="entry name" value="INNEXIN INX7"/>
    <property type="match status" value="1"/>
</dbReference>
<evidence type="ECO:0000256" key="2">
    <source>
        <dbReference type="ARBA" id="ARBA00004651"/>
    </source>
</evidence>
<comment type="function">
    <text evidence="12">Structural component of the gap junctions.</text>
</comment>
<reference evidence="13" key="2">
    <citation type="submission" date="2018-07" db="EMBL/GenBank/DDBJ databases">
        <authorList>
            <person name="Mckenzie S.K."/>
            <person name="Kronauer D.J.C."/>
        </authorList>
    </citation>
    <scope>NUCLEOTIDE SEQUENCE</scope>
    <source>
        <strain evidence="13">Clonal line C1</strain>
    </source>
</reference>
<dbReference type="GO" id="GO:0005921">
    <property type="term" value="C:gap junction"/>
    <property type="evidence" value="ECO:0007669"/>
    <property type="project" value="UniProtKB-SubCell"/>
</dbReference>
<dbReference type="GO" id="GO:0007602">
    <property type="term" value="P:phototransduction"/>
    <property type="evidence" value="ECO:0007669"/>
    <property type="project" value="TreeGrafter"/>
</dbReference>
<organism evidence="13">
    <name type="scientific">Ooceraea biroi</name>
    <name type="common">Clonal raider ant</name>
    <name type="synonym">Cerapachys biroi</name>
    <dbReference type="NCBI Taxonomy" id="2015173"/>
    <lineage>
        <taxon>Eukaryota</taxon>
        <taxon>Metazoa</taxon>
        <taxon>Ecdysozoa</taxon>
        <taxon>Arthropoda</taxon>
        <taxon>Hexapoda</taxon>
        <taxon>Insecta</taxon>
        <taxon>Pterygota</taxon>
        <taxon>Neoptera</taxon>
        <taxon>Endopterygota</taxon>
        <taxon>Hymenoptera</taxon>
        <taxon>Apocrita</taxon>
        <taxon>Aculeata</taxon>
        <taxon>Formicoidea</taxon>
        <taxon>Formicidae</taxon>
        <taxon>Dorylinae</taxon>
        <taxon>Ooceraea</taxon>
    </lineage>
</organism>
<keyword evidence="5 12" id="KW-0812">Transmembrane</keyword>
<feature type="transmembrane region" description="Helical" evidence="12">
    <location>
        <begin position="120"/>
        <end position="142"/>
    </location>
</feature>
<keyword evidence="6" id="KW-0303">Gap junction</keyword>
<keyword evidence="11 12" id="KW-0407">Ion channel</keyword>
<keyword evidence="7" id="KW-0965">Cell junction</keyword>
<feature type="transmembrane region" description="Helical" evidence="12">
    <location>
        <begin position="543"/>
        <end position="563"/>
    </location>
</feature>
<keyword evidence="8 12" id="KW-1133">Transmembrane helix</keyword>
<feature type="transmembrane region" description="Helical" evidence="12">
    <location>
        <begin position="40"/>
        <end position="58"/>
    </location>
</feature>
<gene>
    <name evidence="12" type="primary">inx</name>
    <name evidence="13" type="ORF">DMN91_000714</name>
</gene>
<protein>
    <recommendedName>
        <fullName evidence="12">Innexin</fullName>
    </recommendedName>
</protein>
<evidence type="ECO:0000256" key="5">
    <source>
        <dbReference type="ARBA" id="ARBA00022692"/>
    </source>
</evidence>
<keyword evidence="3 12" id="KW-0813">Transport</keyword>
<dbReference type="OrthoDB" id="5867527at2759"/>
<evidence type="ECO:0000256" key="10">
    <source>
        <dbReference type="ARBA" id="ARBA00023136"/>
    </source>
</evidence>
<dbReference type="EMBL" id="QOIP01000001">
    <property type="protein sequence ID" value="RLU26915.1"/>
    <property type="molecule type" value="Genomic_DNA"/>
</dbReference>
<comment type="caution">
    <text evidence="13">The sequence shown here is derived from an EMBL/GenBank/DDBJ whole genome shotgun (WGS) entry which is preliminary data.</text>
</comment>
<evidence type="ECO:0000256" key="3">
    <source>
        <dbReference type="ARBA" id="ARBA00022448"/>
    </source>
</evidence>
<comment type="similarity">
    <text evidence="12">Belongs to the pannexin family.</text>
</comment>
<keyword evidence="4" id="KW-1003">Cell membrane</keyword>
<dbReference type="PROSITE" id="PS51013">
    <property type="entry name" value="PANNEXIN"/>
    <property type="match status" value="2"/>
</dbReference>
<dbReference type="Proteomes" id="UP000279307">
    <property type="component" value="Chromosome 1"/>
</dbReference>
<comment type="caution">
    <text evidence="12">Lacks conserved residue(s) required for the propagation of feature annotation.</text>
</comment>